<accession>A0ACC6M0M7</accession>
<name>A0ACC6M0M7_9BACI</name>
<dbReference type="EMBL" id="JAWZSR010000001">
    <property type="protein sequence ID" value="MDX8044496.1"/>
    <property type="molecule type" value="Genomic_DNA"/>
</dbReference>
<proteinExistence type="predicted"/>
<organism evidence="1 2">
    <name type="scientific">Gracilibacillus pellucidus</name>
    <dbReference type="NCBI Taxonomy" id="3095368"/>
    <lineage>
        <taxon>Bacteria</taxon>
        <taxon>Bacillati</taxon>
        <taxon>Bacillota</taxon>
        <taxon>Bacilli</taxon>
        <taxon>Bacillales</taxon>
        <taxon>Bacillaceae</taxon>
        <taxon>Gracilibacillus</taxon>
    </lineage>
</organism>
<dbReference type="Proteomes" id="UP001277972">
    <property type="component" value="Unassembled WGS sequence"/>
</dbReference>
<keyword evidence="2" id="KW-1185">Reference proteome</keyword>
<gene>
    <name evidence="1" type="ORF">SH601_00725</name>
</gene>
<evidence type="ECO:0000313" key="1">
    <source>
        <dbReference type="EMBL" id="MDX8044496.1"/>
    </source>
</evidence>
<reference evidence="1" key="1">
    <citation type="submission" date="2023-11" db="EMBL/GenBank/DDBJ databases">
        <title>Gracilibacillus pellucida a moderately halophilic bacterium isolated from saline soil in Xinjiang province.</title>
        <authorList>
            <person name="Zhang Z."/>
            <person name="Tan F."/>
            <person name="Wang Y."/>
            <person name="Xia M."/>
        </authorList>
    </citation>
    <scope>NUCLEOTIDE SEQUENCE</scope>
    <source>
        <strain evidence="1">S3-1-1</strain>
    </source>
</reference>
<comment type="caution">
    <text evidence="1">The sequence shown here is derived from an EMBL/GenBank/DDBJ whole genome shotgun (WGS) entry which is preliminary data.</text>
</comment>
<sequence length="218" mass="24867">MDQQTIIRKTEEMVRDQLLGEGSGHDWYHIERVTNTAKQLAEKENANLFIVTLAALLHDLADDKVVESEEQGLLAIKEWLEQHEVSADDSEHIVTIIQNMSFKGGNGIALQTMEGQVVQDADRLDAIGAIGIARCFVYSGKKGRPIYDPTLDVREQMTKEEYRTGSSSAIHHFYEKLLKLKDLMNTNAGYQLAVERHQFMEQFLDMFYQEVGMDKKTE</sequence>
<protein>
    <submittedName>
        <fullName evidence="1">HD domain-containing protein</fullName>
    </submittedName>
</protein>
<evidence type="ECO:0000313" key="2">
    <source>
        <dbReference type="Proteomes" id="UP001277972"/>
    </source>
</evidence>